<feature type="domain" description="IstB-like ATP-binding" evidence="2">
    <location>
        <begin position="86"/>
        <end position="172"/>
    </location>
</feature>
<keyword evidence="3" id="KW-0067">ATP-binding</keyword>
<accession>T1XNF6</accession>
<dbReference type="InterPro" id="IPR002611">
    <property type="entry name" value="IstB_ATP-bd"/>
</dbReference>
<organism evidence="3 4">
    <name type="scientific">Variovorax paradoxus B4</name>
    <dbReference type="NCBI Taxonomy" id="1246301"/>
    <lineage>
        <taxon>Bacteria</taxon>
        <taxon>Pseudomonadati</taxon>
        <taxon>Pseudomonadota</taxon>
        <taxon>Betaproteobacteria</taxon>
        <taxon>Burkholderiales</taxon>
        <taxon>Comamonadaceae</taxon>
        <taxon>Variovorax</taxon>
    </lineage>
</organism>
<evidence type="ECO:0000313" key="3">
    <source>
        <dbReference type="EMBL" id="AGU53834.1"/>
    </source>
</evidence>
<protein>
    <submittedName>
        <fullName evidence="3">IstB-like ATP-binding domain-containing protein</fullName>
    </submittedName>
</protein>
<name>T1XNF6_VARPD</name>
<keyword evidence="3" id="KW-0547">Nucleotide-binding</keyword>
<dbReference type="EMBL" id="CP003912">
    <property type="protein sequence ID" value="AGU53834.1"/>
    <property type="molecule type" value="Genomic_DNA"/>
</dbReference>
<sequence length="277" mass="29783">MRCVKVPRERLGGAGADRRIALEADKPATARGSGADMAALAPGGLSARRPAAVSAGHSQPGRVLVPWRRRGAAPGRAGTRGVRSSRVQLAKTDVLPLDDRGMAAPDVQARSDVPEIVDDRAAGEAAVITGQLPIDHGHAWVGDAAIAEAILDRLMQQNRRLPLAAQSRRWRAYRSLRIRSWAHCAACCRKLWPPGHVQAMAGVRWTARSCRRIARTFKRSRTDPLWKRPAPPPRGAKALERSGRAAAAPPSGDDDGFGPLWHEIERNVGGDAASLHV</sequence>
<evidence type="ECO:0000256" key="1">
    <source>
        <dbReference type="SAM" id="MobiDB-lite"/>
    </source>
</evidence>
<feature type="region of interest" description="Disordered" evidence="1">
    <location>
        <begin position="221"/>
        <end position="260"/>
    </location>
</feature>
<dbReference type="Pfam" id="PF01695">
    <property type="entry name" value="IstB_IS21"/>
    <property type="match status" value="1"/>
</dbReference>
<dbReference type="AlphaFoldDB" id="T1XNF6"/>
<dbReference type="GO" id="GO:0005524">
    <property type="term" value="F:ATP binding"/>
    <property type="evidence" value="ECO:0007669"/>
    <property type="project" value="UniProtKB-KW"/>
</dbReference>
<dbReference type="Gene3D" id="3.40.50.300">
    <property type="entry name" value="P-loop containing nucleotide triphosphate hydrolases"/>
    <property type="match status" value="1"/>
</dbReference>
<evidence type="ECO:0000259" key="2">
    <source>
        <dbReference type="Pfam" id="PF01695"/>
    </source>
</evidence>
<dbReference type="Proteomes" id="UP000016223">
    <property type="component" value="Chromosome 2"/>
</dbReference>
<dbReference type="InterPro" id="IPR027417">
    <property type="entry name" value="P-loop_NTPase"/>
</dbReference>
<evidence type="ECO:0000313" key="4">
    <source>
        <dbReference type="Proteomes" id="UP000016223"/>
    </source>
</evidence>
<dbReference type="HOGENOM" id="CLU_1004517_0_0_4"/>
<reference evidence="3 4" key="1">
    <citation type="submission" date="2012-10" db="EMBL/GenBank/DDBJ databases">
        <title>Genome sequence of Variovorax paradoxus B4.</title>
        <authorList>
            <person name="Schuldes J."/>
            <person name="Brandt U."/>
            <person name="Hiessl S."/>
            <person name="Wuebbeler J.H."/>
            <person name="Thuermer A."/>
            <person name="Steinbuechel A."/>
            <person name="Daniel R."/>
        </authorList>
    </citation>
    <scope>NUCLEOTIDE SEQUENCE [LARGE SCALE GENOMIC DNA]</scope>
    <source>
        <strain evidence="3 4">B4</strain>
    </source>
</reference>
<gene>
    <name evidence="3" type="ORF">VAPA_2c12810</name>
</gene>
<proteinExistence type="predicted"/>
<dbReference type="KEGG" id="vpd:VAPA_2c12810"/>